<comment type="caution">
    <text evidence="1">The sequence shown here is derived from an EMBL/GenBank/DDBJ whole genome shotgun (WGS) entry which is preliminary data.</text>
</comment>
<name>A0AAW1LBW0_POPJA</name>
<organism evidence="1 2">
    <name type="scientific">Popillia japonica</name>
    <name type="common">Japanese beetle</name>
    <dbReference type="NCBI Taxonomy" id="7064"/>
    <lineage>
        <taxon>Eukaryota</taxon>
        <taxon>Metazoa</taxon>
        <taxon>Ecdysozoa</taxon>
        <taxon>Arthropoda</taxon>
        <taxon>Hexapoda</taxon>
        <taxon>Insecta</taxon>
        <taxon>Pterygota</taxon>
        <taxon>Neoptera</taxon>
        <taxon>Endopterygota</taxon>
        <taxon>Coleoptera</taxon>
        <taxon>Polyphaga</taxon>
        <taxon>Scarabaeiformia</taxon>
        <taxon>Scarabaeidae</taxon>
        <taxon>Rutelinae</taxon>
        <taxon>Popillia</taxon>
    </lineage>
</organism>
<accession>A0AAW1LBW0</accession>
<dbReference type="EMBL" id="JASPKY010000129">
    <property type="protein sequence ID" value="KAK9731617.1"/>
    <property type="molecule type" value="Genomic_DNA"/>
</dbReference>
<protein>
    <submittedName>
        <fullName evidence="1">Baculovirus F protein</fullName>
    </submittedName>
</protein>
<reference evidence="1 2" key="1">
    <citation type="journal article" date="2024" name="BMC Genomics">
        <title>De novo assembly and annotation of Popillia japonica's genome with initial clues to its potential as an invasive pest.</title>
        <authorList>
            <person name="Cucini C."/>
            <person name="Boschi S."/>
            <person name="Funari R."/>
            <person name="Cardaioli E."/>
            <person name="Iannotti N."/>
            <person name="Marturano G."/>
            <person name="Paoli F."/>
            <person name="Bruttini M."/>
            <person name="Carapelli A."/>
            <person name="Frati F."/>
            <person name="Nardi F."/>
        </authorList>
    </citation>
    <scope>NUCLEOTIDE SEQUENCE [LARGE SCALE GENOMIC DNA]</scope>
    <source>
        <strain evidence="1">DMR45628</strain>
    </source>
</reference>
<evidence type="ECO:0000313" key="2">
    <source>
        <dbReference type="Proteomes" id="UP001458880"/>
    </source>
</evidence>
<sequence length="321" mass="37435">MNFNLNRKRRGLFNGIGDGLKWLSSVPDADDAEFYSYSTESLINGQKRVDTIMQQQGSIIQQTITNFNTSLIRMNENILVLNKNLRNFQIFANEIKKSICQIDLELQLSNHLLILIEMSDELLNILQTYENDVLIQNGIICYHILSPEQLFSELQKLQTKYTLPIALSTNNVYLYYKIIQMKSFIKNNMLIISFDIPLVNMYTYDLYQMFPLPTPHQNHPAIFSYIESTYQFILISIAKTYYHMINDLTSCKEYIPKNWLCYGLTASKKIDFEECEIQLLLKTTTIPRSCQTRDGNMACTTRKLVALRNKLFSPNLNHWPT</sequence>
<keyword evidence="2" id="KW-1185">Reference proteome</keyword>
<gene>
    <name evidence="1" type="ORF">QE152_g13515</name>
</gene>
<proteinExistence type="predicted"/>
<dbReference type="InterPro" id="IPR022048">
    <property type="entry name" value="Envelope_fusion-like"/>
</dbReference>
<evidence type="ECO:0000313" key="1">
    <source>
        <dbReference type="EMBL" id="KAK9731617.1"/>
    </source>
</evidence>
<dbReference type="AlphaFoldDB" id="A0AAW1LBW0"/>
<dbReference type="Pfam" id="PF12259">
    <property type="entry name" value="Baculo_F"/>
    <property type="match status" value="1"/>
</dbReference>
<dbReference type="Proteomes" id="UP001458880">
    <property type="component" value="Unassembled WGS sequence"/>
</dbReference>